<dbReference type="CDD" id="cd20736">
    <property type="entry name" value="PoNe_Nuclease"/>
    <property type="match status" value="1"/>
</dbReference>
<evidence type="ECO:0000313" key="4">
    <source>
        <dbReference type="Proteomes" id="UP000824071"/>
    </source>
</evidence>
<dbReference type="SUPFAM" id="SSF52980">
    <property type="entry name" value="Restriction endonuclease-like"/>
    <property type="match status" value="1"/>
</dbReference>
<reference evidence="3" key="2">
    <citation type="journal article" date="2021" name="PeerJ">
        <title>Extensive microbial diversity within the chicken gut microbiome revealed by metagenomics and culture.</title>
        <authorList>
            <person name="Gilroy R."/>
            <person name="Ravi A."/>
            <person name="Getino M."/>
            <person name="Pursley I."/>
            <person name="Horton D.L."/>
            <person name="Alikhan N.F."/>
            <person name="Baker D."/>
            <person name="Gharbi K."/>
            <person name="Hall N."/>
            <person name="Watson M."/>
            <person name="Adriaenssens E.M."/>
            <person name="Foster-Nyarko E."/>
            <person name="Jarju S."/>
            <person name="Secka A."/>
            <person name="Antonio M."/>
            <person name="Oren A."/>
            <person name="Chaudhuri R.R."/>
            <person name="La Ragione R."/>
            <person name="Hildebrand F."/>
            <person name="Pallen M.J."/>
        </authorList>
    </citation>
    <scope>NUCLEOTIDE SEQUENCE</scope>
    <source>
        <strain evidence="3">ChiGjej1B1-19959</strain>
    </source>
</reference>
<dbReference type="Pfam" id="PF02021">
    <property type="entry name" value="UPF0102"/>
    <property type="match status" value="1"/>
</dbReference>
<dbReference type="InterPro" id="IPR011335">
    <property type="entry name" value="Restrct_endonuc-II-like"/>
</dbReference>
<evidence type="ECO:0000256" key="2">
    <source>
        <dbReference type="HAMAP-Rule" id="MF_00048"/>
    </source>
</evidence>
<evidence type="ECO:0000313" key="3">
    <source>
        <dbReference type="EMBL" id="HIU36162.1"/>
    </source>
</evidence>
<dbReference type="PANTHER" id="PTHR34039">
    <property type="entry name" value="UPF0102 PROTEIN YRAN"/>
    <property type="match status" value="1"/>
</dbReference>
<dbReference type="NCBIfam" id="NF009150">
    <property type="entry name" value="PRK12497.1-3"/>
    <property type="match status" value="1"/>
</dbReference>
<protein>
    <recommendedName>
        <fullName evidence="2">UPF0102 protein IAC53_06135</fullName>
    </recommendedName>
</protein>
<proteinExistence type="inferred from homology"/>
<dbReference type="Proteomes" id="UP000824071">
    <property type="component" value="Unassembled WGS sequence"/>
</dbReference>
<evidence type="ECO:0000256" key="1">
    <source>
        <dbReference type="ARBA" id="ARBA00006738"/>
    </source>
</evidence>
<accession>A0A9D1LEX2</accession>
<dbReference type="PANTHER" id="PTHR34039:SF1">
    <property type="entry name" value="UPF0102 PROTEIN YRAN"/>
    <property type="match status" value="1"/>
</dbReference>
<comment type="similarity">
    <text evidence="1 2">Belongs to the UPF0102 family.</text>
</comment>
<dbReference type="AlphaFoldDB" id="A0A9D1LEX2"/>
<dbReference type="NCBIfam" id="TIGR00252">
    <property type="entry name" value="YraN family protein"/>
    <property type="match status" value="1"/>
</dbReference>
<comment type="caution">
    <text evidence="3">The sequence shown here is derived from an EMBL/GenBank/DDBJ whole genome shotgun (WGS) entry which is preliminary data.</text>
</comment>
<reference evidence="3" key="1">
    <citation type="submission" date="2020-10" db="EMBL/GenBank/DDBJ databases">
        <authorList>
            <person name="Gilroy R."/>
        </authorList>
    </citation>
    <scope>NUCLEOTIDE SEQUENCE</scope>
    <source>
        <strain evidence="3">ChiGjej1B1-19959</strain>
    </source>
</reference>
<name>A0A9D1LEX2_9FIRM</name>
<sequence>MNKAQTGMRGELAAARWLREHGYAILAANYRCRMGEVDIIAADRTYICFVEVKTRAPQSLGTPSDAVTPVKRQRILAAAKLYLSTHRVQLQPRFDVIEVFVNGETVRKVRLIPNAFDGEGI</sequence>
<organism evidence="3 4">
    <name type="scientific">Candidatus Fimenecus excrementigallinarum</name>
    <dbReference type="NCBI Taxonomy" id="2840816"/>
    <lineage>
        <taxon>Bacteria</taxon>
        <taxon>Bacillati</taxon>
        <taxon>Bacillota</taxon>
        <taxon>Clostridia</taxon>
        <taxon>Candidatus Fimenecus</taxon>
    </lineage>
</organism>
<dbReference type="HAMAP" id="MF_00048">
    <property type="entry name" value="UPF0102"/>
    <property type="match status" value="1"/>
</dbReference>
<dbReference type="InterPro" id="IPR003509">
    <property type="entry name" value="UPF0102_YraN-like"/>
</dbReference>
<dbReference type="Gene3D" id="3.40.1350.10">
    <property type="match status" value="1"/>
</dbReference>
<gene>
    <name evidence="3" type="ORF">IAC53_06135</name>
</gene>
<dbReference type="InterPro" id="IPR011856">
    <property type="entry name" value="tRNA_endonuc-like_dom_sf"/>
</dbReference>
<dbReference type="GO" id="GO:0003676">
    <property type="term" value="F:nucleic acid binding"/>
    <property type="evidence" value="ECO:0007669"/>
    <property type="project" value="InterPro"/>
</dbReference>
<dbReference type="EMBL" id="DVMW01000036">
    <property type="protein sequence ID" value="HIU36162.1"/>
    <property type="molecule type" value="Genomic_DNA"/>
</dbReference>